<keyword evidence="3" id="KW-0862">Zinc</keyword>
<dbReference type="Proteomes" id="UP000756132">
    <property type="component" value="Chromosome 3"/>
</dbReference>
<evidence type="ECO:0000313" key="7">
    <source>
        <dbReference type="Proteomes" id="UP000756132"/>
    </source>
</evidence>
<dbReference type="InterPro" id="IPR022617">
    <property type="entry name" value="Rad60/SUMO-like_dom"/>
</dbReference>
<keyword evidence="1" id="KW-0479">Metal-binding</keyword>
<dbReference type="Pfam" id="PF13923">
    <property type="entry name" value="zf-C3HC4_2"/>
    <property type="match status" value="1"/>
</dbReference>
<reference evidence="6" key="1">
    <citation type="submission" date="2021-12" db="EMBL/GenBank/DDBJ databases">
        <authorList>
            <person name="Zaccaron A."/>
            <person name="Stergiopoulos I."/>
        </authorList>
    </citation>
    <scope>NUCLEOTIDE SEQUENCE</scope>
    <source>
        <strain evidence="6">Race5_Kim</strain>
    </source>
</reference>
<evidence type="ECO:0000256" key="3">
    <source>
        <dbReference type="ARBA" id="ARBA00022833"/>
    </source>
</evidence>
<keyword evidence="2 4" id="KW-0863">Zinc-finger</keyword>
<dbReference type="PROSITE" id="PS00518">
    <property type="entry name" value="ZF_RING_1"/>
    <property type="match status" value="1"/>
</dbReference>
<dbReference type="AlphaFoldDB" id="A0A9Q8P6Z8"/>
<gene>
    <name evidence="6" type="ORF">CLAFUR5_08264</name>
</gene>
<dbReference type="Gene3D" id="3.10.20.90">
    <property type="entry name" value="Phosphatidylinositol 3-kinase Catalytic Subunit, Chain A, domain 1"/>
    <property type="match status" value="1"/>
</dbReference>
<dbReference type="EMBL" id="CP090165">
    <property type="protein sequence ID" value="UJO15538.1"/>
    <property type="molecule type" value="Genomic_DNA"/>
</dbReference>
<reference evidence="6" key="2">
    <citation type="journal article" date="2022" name="Microb. Genom.">
        <title>A chromosome-scale genome assembly of the tomato pathogen Cladosporium fulvum reveals a compartmentalized genome architecture and the presence of a dispensable chromosome.</title>
        <authorList>
            <person name="Zaccaron A.Z."/>
            <person name="Chen L.H."/>
            <person name="Samaras A."/>
            <person name="Stergiopoulos I."/>
        </authorList>
    </citation>
    <scope>NUCLEOTIDE SEQUENCE</scope>
    <source>
        <strain evidence="6">Race5_Kim</strain>
    </source>
</reference>
<dbReference type="InterPro" id="IPR017907">
    <property type="entry name" value="Znf_RING_CS"/>
</dbReference>
<dbReference type="Pfam" id="PF11976">
    <property type="entry name" value="Rad60-SLD"/>
    <property type="match status" value="1"/>
</dbReference>
<accession>A0A9Q8P6Z8</accession>
<dbReference type="GeneID" id="71988142"/>
<dbReference type="KEGG" id="ffu:CLAFUR5_08264"/>
<evidence type="ECO:0000256" key="1">
    <source>
        <dbReference type="ARBA" id="ARBA00022723"/>
    </source>
</evidence>
<dbReference type="PROSITE" id="PS50089">
    <property type="entry name" value="ZF_RING_2"/>
    <property type="match status" value="1"/>
</dbReference>
<dbReference type="InterPro" id="IPR029071">
    <property type="entry name" value="Ubiquitin-like_domsf"/>
</dbReference>
<dbReference type="SUPFAM" id="SSF57850">
    <property type="entry name" value="RING/U-box"/>
    <property type="match status" value="1"/>
</dbReference>
<keyword evidence="7" id="KW-1185">Reference proteome</keyword>
<dbReference type="PANTHER" id="PTHR10562">
    <property type="entry name" value="SMALL UBIQUITIN-RELATED MODIFIER"/>
    <property type="match status" value="1"/>
</dbReference>
<evidence type="ECO:0000256" key="4">
    <source>
        <dbReference type="PROSITE-ProRule" id="PRU00175"/>
    </source>
</evidence>
<dbReference type="InterPro" id="IPR013083">
    <property type="entry name" value="Znf_RING/FYVE/PHD"/>
</dbReference>
<feature type="domain" description="RING-type" evidence="5">
    <location>
        <begin position="18"/>
        <end position="56"/>
    </location>
</feature>
<protein>
    <recommendedName>
        <fullName evidence="5">RING-type domain-containing protein</fullName>
    </recommendedName>
</protein>
<proteinExistence type="predicted"/>
<dbReference type="SUPFAM" id="SSF54236">
    <property type="entry name" value="Ubiquitin-like"/>
    <property type="match status" value="1"/>
</dbReference>
<sequence>MGLAGKNAFMAALAATDCPICLDILKSPLRTDCCHVFCLECARTWFATSSTCPSCSAALYEKPTGRSGHREAGAANTQRPTTAVEHVPGPILAPDRETQEQRTTIRVLGPWHEEVVYFLMKRTTPMERLMNAFSERSGESHLSLRFVWREADITWRSTATPDELGLEDGDTIKARLVGMVEW</sequence>
<evidence type="ECO:0000313" key="6">
    <source>
        <dbReference type="EMBL" id="UJO15538.1"/>
    </source>
</evidence>
<dbReference type="RefSeq" id="XP_047759904.1">
    <property type="nucleotide sequence ID" value="XM_047907412.1"/>
</dbReference>
<organism evidence="6 7">
    <name type="scientific">Passalora fulva</name>
    <name type="common">Tomato leaf mold</name>
    <name type="synonym">Cladosporium fulvum</name>
    <dbReference type="NCBI Taxonomy" id="5499"/>
    <lineage>
        <taxon>Eukaryota</taxon>
        <taxon>Fungi</taxon>
        <taxon>Dikarya</taxon>
        <taxon>Ascomycota</taxon>
        <taxon>Pezizomycotina</taxon>
        <taxon>Dothideomycetes</taxon>
        <taxon>Dothideomycetidae</taxon>
        <taxon>Mycosphaerellales</taxon>
        <taxon>Mycosphaerellaceae</taxon>
        <taxon>Fulvia</taxon>
    </lineage>
</organism>
<dbReference type="Gene3D" id="3.30.40.10">
    <property type="entry name" value="Zinc/RING finger domain, C3HC4 (zinc finger)"/>
    <property type="match status" value="1"/>
</dbReference>
<evidence type="ECO:0000256" key="2">
    <source>
        <dbReference type="ARBA" id="ARBA00022771"/>
    </source>
</evidence>
<evidence type="ECO:0000259" key="5">
    <source>
        <dbReference type="PROSITE" id="PS50089"/>
    </source>
</evidence>
<dbReference type="CDD" id="cd01763">
    <property type="entry name" value="Ubl_SUMO_like"/>
    <property type="match status" value="1"/>
</dbReference>
<name>A0A9Q8P6Z8_PASFU</name>
<dbReference type="GO" id="GO:0008270">
    <property type="term" value="F:zinc ion binding"/>
    <property type="evidence" value="ECO:0007669"/>
    <property type="project" value="UniProtKB-KW"/>
</dbReference>
<dbReference type="SMART" id="SM00184">
    <property type="entry name" value="RING"/>
    <property type="match status" value="1"/>
</dbReference>
<dbReference type="OrthoDB" id="3650892at2759"/>
<dbReference type="InterPro" id="IPR001841">
    <property type="entry name" value="Znf_RING"/>
</dbReference>